<accession>A0A444Z148</accession>
<dbReference type="InterPro" id="IPR046357">
    <property type="entry name" value="PPIase_dom_sf"/>
</dbReference>
<gene>
    <name evidence="5" type="ORF">Ahy_B05g075236</name>
</gene>
<evidence type="ECO:0000256" key="1">
    <source>
        <dbReference type="ARBA" id="ARBA00022737"/>
    </source>
</evidence>
<dbReference type="EC" id="5.2.1.8" evidence="3"/>
<keyword evidence="3" id="KW-0413">Isomerase</keyword>
<sequence>MKLSNFTRKAAAVHDFYGSKCCLFLESLTFSAQSSITTERRLSCWWASVAESRIATNSVVSKEEAGQQTVASFNGRANDGWSRCIMVEGDMRGTRPLAKLEFAEILDVDPAIILPIASLTTTTVTPSLVVTRYATSICAFTQDSGGGFQDILSSSHLPVVSIALKPSPGRRHRTHLKYVAKLEDGTVVLKSDGVEFTVEEGYFCPALAKAVKTMKKGERVILTVKPEYAFGENGRPASGDEGAVPWNASLQIDLELVSWKAVCDITKDKKYERPNDGAVVQVKLIGKLQDGTVFVKKGHDDEQPFEFKIDEE</sequence>
<protein>
    <recommendedName>
        <fullName evidence="3">peptidylprolyl isomerase</fullName>
        <ecNumber evidence="3">5.2.1.8</ecNumber>
    </recommendedName>
</protein>
<comment type="catalytic activity">
    <reaction evidence="3">
        <text>[protein]-peptidylproline (omega=180) = [protein]-peptidylproline (omega=0)</text>
        <dbReference type="Rhea" id="RHEA:16237"/>
        <dbReference type="Rhea" id="RHEA-COMP:10747"/>
        <dbReference type="Rhea" id="RHEA-COMP:10748"/>
        <dbReference type="ChEBI" id="CHEBI:83833"/>
        <dbReference type="ChEBI" id="CHEBI:83834"/>
        <dbReference type="EC" id="5.2.1.8"/>
    </reaction>
</comment>
<proteinExistence type="predicted"/>
<evidence type="ECO:0000313" key="6">
    <source>
        <dbReference type="Proteomes" id="UP000289738"/>
    </source>
</evidence>
<keyword evidence="3" id="KW-0697">Rotamase</keyword>
<dbReference type="STRING" id="3818.A0A444Z148"/>
<dbReference type="Gene3D" id="3.10.50.40">
    <property type="match status" value="2"/>
</dbReference>
<reference evidence="5 6" key="1">
    <citation type="submission" date="2019-01" db="EMBL/GenBank/DDBJ databases">
        <title>Sequencing of cultivated peanut Arachis hypogaea provides insights into genome evolution and oil improvement.</title>
        <authorList>
            <person name="Chen X."/>
        </authorList>
    </citation>
    <scope>NUCLEOTIDE SEQUENCE [LARGE SCALE GENOMIC DNA]</scope>
    <source>
        <strain evidence="6">cv. Fuhuasheng</strain>
        <tissue evidence="5">Leaves</tissue>
    </source>
</reference>
<dbReference type="InterPro" id="IPR050754">
    <property type="entry name" value="FKBP4/5/8-like"/>
</dbReference>
<evidence type="ECO:0000256" key="2">
    <source>
        <dbReference type="ARBA" id="ARBA00022803"/>
    </source>
</evidence>
<dbReference type="InterPro" id="IPR001179">
    <property type="entry name" value="PPIase_FKBP_dom"/>
</dbReference>
<dbReference type="Proteomes" id="UP000289738">
    <property type="component" value="Chromosome B05"/>
</dbReference>
<dbReference type="GO" id="GO:0003755">
    <property type="term" value="F:peptidyl-prolyl cis-trans isomerase activity"/>
    <property type="evidence" value="ECO:0007669"/>
    <property type="project" value="UniProtKB-KW"/>
</dbReference>
<keyword evidence="1" id="KW-0677">Repeat</keyword>
<keyword evidence="2" id="KW-0802">TPR repeat</keyword>
<keyword evidence="6" id="KW-1185">Reference proteome</keyword>
<evidence type="ECO:0000259" key="4">
    <source>
        <dbReference type="PROSITE" id="PS50059"/>
    </source>
</evidence>
<evidence type="ECO:0000256" key="3">
    <source>
        <dbReference type="PROSITE-ProRule" id="PRU00277"/>
    </source>
</evidence>
<dbReference type="EMBL" id="SDMP01000015">
    <property type="protein sequence ID" value="RYR07784.1"/>
    <property type="molecule type" value="Genomic_DNA"/>
</dbReference>
<dbReference type="Pfam" id="PF00254">
    <property type="entry name" value="FKBP_C"/>
    <property type="match status" value="1"/>
</dbReference>
<feature type="domain" description="PPIase FKBP-type" evidence="4">
    <location>
        <begin position="171"/>
        <end position="260"/>
    </location>
</feature>
<evidence type="ECO:0000313" key="5">
    <source>
        <dbReference type="EMBL" id="RYR07784.1"/>
    </source>
</evidence>
<dbReference type="SUPFAM" id="SSF54534">
    <property type="entry name" value="FKBP-like"/>
    <property type="match status" value="1"/>
</dbReference>
<dbReference type="AlphaFoldDB" id="A0A444Z148"/>
<dbReference type="PANTHER" id="PTHR46512:SF11">
    <property type="entry name" value="PEPTIDYLPROLYL ISOMERASE"/>
    <property type="match status" value="1"/>
</dbReference>
<name>A0A444Z148_ARAHY</name>
<dbReference type="PANTHER" id="PTHR46512">
    <property type="entry name" value="PEPTIDYLPROLYL ISOMERASE"/>
    <property type="match status" value="1"/>
</dbReference>
<organism evidence="5 6">
    <name type="scientific">Arachis hypogaea</name>
    <name type="common">Peanut</name>
    <dbReference type="NCBI Taxonomy" id="3818"/>
    <lineage>
        <taxon>Eukaryota</taxon>
        <taxon>Viridiplantae</taxon>
        <taxon>Streptophyta</taxon>
        <taxon>Embryophyta</taxon>
        <taxon>Tracheophyta</taxon>
        <taxon>Spermatophyta</taxon>
        <taxon>Magnoliopsida</taxon>
        <taxon>eudicotyledons</taxon>
        <taxon>Gunneridae</taxon>
        <taxon>Pentapetalae</taxon>
        <taxon>rosids</taxon>
        <taxon>fabids</taxon>
        <taxon>Fabales</taxon>
        <taxon>Fabaceae</taxon>
        <taxon>Papilionoideae</taxon>
        <taxon>50 kb inversion clade</taxon>
        <taxon>dalbergioids sensu lato</taxon>
        <taxon>Dalbergieae</taxon>
        <taxon>Pterocarpus clade</taxon>
        <taxon>Arachis</taxon>
    </lineage>
</organism>
<comment type="caution">
    <text evidence="5">The sequence shown here is derived from an EMBL/GenBank/DDBJ whole genome shotgun (WGS) entry which is preliminary data.</text>
</comment>
<dbReference type="PROSITE" id="PS50059">
    <property type="entry name" value="FKBP_PPIASE"/>
    <property type="match status" value="1"/>
</dbReference>